<proteinExistence type="predicted"/>
<dbReference type="PROSITE" id="PS51502">
    <property type="entry name" value="S_R_A_B_BARREL"/>
    <property type="match status" value="1"/>
</dbReference>
<organism evidence="2 3">
    <name type="scientific">Microbotryum saponariae</name>
    <dbReference type="NCBI Taxonomy" id="289078"/>
    <lineage>
        <taxon>Eukaryota</taxon>
        <taxon>Fungi</taxon>
        <taxon>Dikarya</taxon>
        <taxon>Basidiomycota</taxon>
        <taxon>Pucciniomycotina</taxon>
        <taxon>Microbotryomycetes</taxon>
        <taxon>Microbotryales</taxon>
        <taxon>Microbotryaceae</taxon>
        <taxon>Microbotryum</taxon>
    </lineage>
</organism>
<dbReference type="AlphaFoldDB" id="A0A2X0KAH6"/>
<accession>A0A2X0KAH6</accession>
<reference evidence="3" key="1">
    <citation type="submission" date="2016-10" db="EMBL/GenBank/DDBJ databases">
        <authorList>
            <person name="Jeantristanb JTB J.-T."/>
            <person name="Ricardo R."/>
        </authorList>
    </citation>
    <scope>NUCLEOTIDE SEQUENCE [LARGE SCALE GENOMIC DNA]</scope>
</reference>
<sequence length="178" mass="19727">MWGALHMMTIKLPGPAGSPFFLLPLPLCPIKHNVYPMGLITHIVSFTYAPTVSSSEKHLIASSFLALKERCVLPRNFYADTQAESDEAKTVGVEGETLDGGRYIVECSGGCNNSPEGFSRGFEHTFILTFRNKQERDYYLDRDPAHQAFKEMLGGKLADDGKGLIGVWVFDFEAGVFE</sequence>
<name>A0A2X0KAH6_9BASI</name>
<dbReference type="OrthoDB" id="1601230at2759"/>
<feature type="domain" description="Stress-response A/B barrel" evidence="1">
    <location>
        <begin position="40"/>
        <end position="172"/>
    </location>
</feature>
<dbReference type="Proteomes" id="UP000249723">
    <property type="component" value="Unassembled WGS sequence"/>
</dbReference>
<dbReference type="Gene3D" id="3.30.70.100">
    <property type="match status" value="1"/>
</dbReference>
<evidence type="ECO:0000313" key="3">
    <source>
        <dbReference type="Proteomes" id="UP000249723"/>
    </source>
</evidence>
<keyword evidence="3" id="KW-1185">Reference proteome</keyword>
<dbReference type="SMART" id="SM00886">
    <property type="entry name" value="Dabb"/>
    <property type="match status" value="1"/>
</dbReference>
<dbReference type="Pfam" id="PF07876">
    <property type="entry name" value="Dabb"/>
    <property type="match status" value="1"/>
</dbReference>
<dbReference type="SUPFAM" id="SSF54909">
    <property type="entry name" value="Dimeric alpha+beta barrel"/>
    <property type="match status" value="1"/>
</dbReference>
<dbReference type="STRING" id="289078.A0A2X0KAH6"/>
<dbReference type="InterPro" id="IPR013097">
    <property type="entry name" value="Dabb"/>
</dbReference>
<dbReference type="InterPro" id="IPR011008">
    <property type="entry name" value="Dimeric_a/b-barrel"/>
</dbReference>
<protein>
    <submittedName>
        <fullName evidence="2">BZ3500_MvSof-1268-A1-R1_Chr1-1g01049 protein</fullName>
    </submittedName>
</protein>
<gene>
    <name evidence="2" type="ORF">BZ3500_MVSOF-1268-A1-R1_CHR1-1G01049</name>
</gene>
<evidence type="ECO:0000259" key="1">
    <source>
        <dbReference type="PROSITE" id="PS51502"/>
    </source>
</evidence>
<evidence type="ECO:0000313" key="2">
    <source>
        <dbReference type="EMBL" id="SCZ89237.1"/>
    </source>
</evidence>
<dbReference type="EMBL" id="FMWP01000013">
    <property type="protein sequence ID" value="SCZ89237.1"/>
    <property type="molecule type" value="Genomic_DNA"/>
</dbReference>